<reference evidence="2" key="1">
    <citation type="submission" date="2023-03" db="EMBL/GenBank/DDBJ databases">
        <authorList>
            <person name="Steffen K."/>
            <person name="Cardenas P."/>
        </authorList>
    </citation>
    <scope>NUCLEOTIDE SEQUENCE</scope>
</reference>
<sequence>MGKMAEKRIQGEESKYGEALSKNKHLSSQHSLGKLNNKISPPNTSDDGDRGTDQKCSDVNIWFVPNNGTCECGSDLNEIVLCDPVTKDLAIMDCYCITYQYSSEGEPMFPVVGGCVFNCVNHTRSGYANIYHSAPSDCASLNRQGTLCGQCLDGYTVPAYSYEFKCIRCDSETGKLGTLHSLCLSPSHSLHCHNFSLQDQCAFPKALYVCLCCPDYFNSCTSEGDPLLSI</sequence>
<proteinExistence type="predicted"/>
<evidence type="ECO:0000256" key="1">
    <source>
        <dbReference type="SAM" id="MobiDB-lite"/>
    </source>
</evidence>
<protein>
    <submittedName>
        <fullName evidence="2">Uncharacterized protein</fullName>
    </submittedName>
</protein>
<keyword evidence="3" id="KW-1185">Reference proteome</keyword>
<name>A0AA35S820_GEOBA</name>
<comment type="caution">
    <text evidence="2">The sequence shown here is derived from an EMBL/GenBank/DDBJ whole genome shotgun (WGS) entry which is preliminary data.</text>
</comment>
<organism evidence="2 3">
    <name type="scientific">Geodia barretti</name>
    <name type="common">Barrett's horny sponge</name>
    <dbReference type="NCBI Taxonomy" id="519541"/>
    <lineage>
        <taxon>Eukaryota</taxon>
        <taxon>Metazoa</taxon>
        <taxon>Porifera</taxon>
        <taxon>Demospongiae</taxon>
        <taxon>Heteroscleromorpha</taxon>
        <taxon>Tetractinellida</taxon>
        <taxon>Astrophorina</taxon>
        <taxon>Geodiidae</taxon>
        <taxon>Geodia</taxon>
    </lineage>
</organism>
<feature type="region of interest" description="Disordered" evidence="1">
    <location>
        <begin position="1"/>
        <end position="52"/>
    </location>
</feature>
<feature type="compositionally biased region" description="Basic and acidic residues" evidence="1">
    <location>
        <begin position="1"/>
        <end position="16"/>
    </location>
</feature>
<evidence type="ECO:0000313" key="2">
    <source>
        <dbReference type="EMBL" id="CAI8024232.1"/>
    </source>
</evidence>
<dbReference type="AlphaFoldDB" id="A0AA35S820"/>
<dbReference type="EMBL" id="CASHTH010002064">
    <property type="protein sequence ID" value="CAI8024232.1"/>
    <property type="molecule type" value="Genomic_DNA"/>
</dbReference>
<feature type="non-terminal residue" evidence="2">
    <location>
        <position position="230"/>
    </location>
</feature>
<accession>A0AA35S820</accession>
<dbReference type="Proteomes" id="UP001174909">
    <property type="component" value="Unassembled WGS sequence"/>
</dbReference>
<gene>
    <name evidence="2" type="ORF">GBAR_LOCUS14094</name>
</gene>
<evidence type="ECO:0000313" key="3">
    <source>
        <dbReference type="Proteomes" id="UP001174909"/>
    </source>
</evidence>